<feature type="transmembrane region" description="Helical" evidence="8">
    <location>
        <begin position="332"/>
        <end position="351"/>
    </location>
</feature>
<evidence type="ECO:0000256" key="4">
    <source>
        <dbReference type="ARBA" id="ARBA00022679"/>
    </source>
</evidence>
<feature type="transmembrane region" description="Helical" evidence="8">
    <location>
        <begin position="192"/>
        <end position="208"/>
    </location>
</feature>
<evidence type="ECO:0000256" key="5">
    <source>
        <dbReference type="ARBA" id="ARBA00022692"/>
    </source>
</evidence>
<keyword evidence="6 8" id="KW-1133">Transmembrane helix</keyword>
<dbReference type="OrthoDB" id="9255519at2"/>
<evidence type="ECO:0000256" key="8">
    <source>
        <dbReference type="SAM" id="Phobius"/>
    </source>
</evidence>
<comment type="subcellular location">
    <subcellularLocation>
        <location evidence="1">Cell membrane</location>
        <topology evidence="1">Multi-pass membrane protein</topology>
    </subcellularLocation>
</comment>
<feature type="domain" description="Glycosyltransferase RgtA/B/C/D-like" evidence="9">
    <location>
        <begin position="107"/>
        <end position="247"/>
    </location>
</feature>
<feature type="transmembrane region" description="Helical" evidence="8">
    <location>
        <begin position="106"/>
        <end position="132"/>
    </location>
</feature>
<keyword evidence="4" id="KW-0808">Transferase</keyword>
<dbReference type="GO" id="GO:0009103">
    <property type="term" value="P:lipopolysaccharide biosynthetic process"/>
    <property type="evidence" value="ECO:0007669"/>
    <property type="project" value="UniProtKB-ARBA"/>
</dbReference>
<feature type="transmembrane region" description="Helical" evidence="8">
    <location>
        <begin position="167"/>
        <end position="185"/>
    </location>
</feature>
<dbReference type="PANTHER" id="PTHR33908:SF11">
    <property type="entry name" value="MEMBRANE PROTEIN"/>
    <property type="match status" value="1"/>
</dbReference>
<keyword evidence="11" id="KW-1185">Reference proteome</keyword>
<name>A0A090MJA0_AFIFE</name>
<feature type="transmembrane region" description="Helical" evidence="8">
    <location>
        <begin position="39"/>
        <end position="60"/>
    </location>
</feature>
<dbReference type="GO" id="GO:0005886">
    <property type="term" value="C:plasma membrane"/>
    <property type="evidence" value="ECO:0007669"/>
    <property type="project" value="UniProtKB-SubCell"/>
</dbReference>
<keyword evidence="2" id="KW-1003">Cell membrane</keyword>
<feature type="transmembrane region" description="Helical" evidence="8">
    <location>
        <begin position="303"/>
        <end position="320"/>
    </location>
</feature>
<dbReference type="RefSeq" id="WP_082156970.1">
    <property type="nucleotide sequence ID" value="NZ_CCAZ020000001.1"/>
</dbReference>
<feature type="transmembrane region" description="Helical" evidence="8">
    <location>
        <begin position="394"/>
        <end position="415"/>
    </location>
</feature>
<evidence type="ECO:0000256" key="6">
    <source>
        <dbReference type="ARBA" id="ARBA00022989"/>
    </source>
</evidence>
<dbReference type="InterPro" id="IPR038731">
    <property type="entry name" value="RgtA/B/C-like"/>
</dbReference>
<feature type="transmembrane region" description="Helical" evidence="8">
    <location>
        <begin position="242"/>
        <end position="262"/>
    </location>
</feature>
<evidence type="ECO:0000256" key="7">
    <source>
        <dbReference type="ARBA" id="ARBA00023136"/>
    </source>
</evidence>
<dbReference type="Proteomes" id="UP000035762">
    <property type="component" value="Unassembled WGS sequence"/>
</dbReference>
<evidence type="ECO:0000256" key="3">
    <source>
        <dbReference type="ARBA" id="ARBA00022676"/>
    </source>
</evidence>
<evidence type="ECO:0000313" key="11">
    <source>
        <dbReference type="Proteomes" id="UP000035762"/>
    </source>
</evidence>
<accession>A0A090MJA0</accession>
<evidence type="ECO:0000256" key="1">
    <source>
        <dbReference type="ARBA" id="ARBA00004651"/>
    </source>
</evidence>
<gene>
    <name evidence="10" type="ORF">BN961_00938</name>
</gene>
<feature type="transmembrane region" description="Helical" evidence="8">
    <location>
        <begin position="363"/>
        <end position="382"/>
    </location>
</feature>
<dbReference type="InterPro" id="IPR050297">
    <property type="entry name" value="LipidA_mod_glycosyltrf_83"/>
</dbReference>
<keyword evidence="7 8" id="KW-0472">Membrane</keyword>
<keyword evidence="3" id="KW-0328">Glycosyltransferase</keyword>
<sequence length="696" mass="77149">MAAKVFSLNNFYFAIVALYSASLLALTCFHGASRHERKIGICFLTATSIAILAARFRIIVSPILLNPDEALFAAGAMRTTYGWTTWGILDPTTSGPLNSMVLTWPYIFGGDATLFSGRVTAAALSVGAIYFLYRLARLLLPPAPSIAAVAPAALFYVIILYPDFTQFSSEHLPVFLICGALYFVAQFMQDRRLTSLYFAAIMTGAIPFAKLQGGVWACFICLAIAAACLLERSDTRTNCKRLAVVFAGGVSTAVVLLLPAYLAGHFDDFIKSALIEQYHRLPIVELNYSAVKFLRSVAPLHRAYLIAGITIAACGIFLIAKYKNARTPPRLMLFLAILAGLSVPIAVITVVTPEKAFPHYLQFMIPSIVLLMIAGISVLSFLEQRSRPLWSLSPLLVLVSIISMLTATKAQYLYLRDVTIRSSQNLSSDLLHSPEILSWLSANRDDSIVCWGWNPKCYLDTNIRPATRDMTNEVQLYDLPLRPYFRERFLRDFDKSSATFLIDFVGPHYFGFNDPSSEGAQSFPELATSLQSEFQSISTASDKTCPAFFVRKSRLKEFYKSRVPFDRIDGPSHPGFPPTAVDDNAVFEECRSFWLLPKNQGGELDIAFVKPSRLRRIGILNTKNGSLHNAAANHVVVSIRNGADILATHVLTVNRYPKWTYVTFPDFHKEADGMTIRIISWHGEGGGLNEVKAFTD</sequence>
<evidence type="ECO:0000256" key="2">
    <source>
        <dbReference type="ARBA" id="ARBA00022475"/>
    </source>
</evidence>
<reference evidence="10 11" key="1">
    <citation type="journal article" date="2014" name="Genome Announc.">
        <title>Genome Sequence of Afipia felis Strain 76713, Isolated in Hospital Water Using an Amoeba Co-Culture Procedure.</title>
        <authorList>
            <person name="Benamar S."/>
            <person name="La Scola B."/>
            <person name="Croce O."/>
        </authorList>
    </citation>
    <scope>NUCLEOTIDE SEQUENCE [LARGE SCALE GENOMIC DNA]</scope>
    <source>
        <strain evidence="10 11">76713</strain>
    </source>
</reference>
<organism evidence="10 11">
    <name type="scientific">Afipia felis</name>
    <name type="common">Cat scratch disease bacillus</name>
    <dbReference type="NCBI Taxonomy" id="1035"/>
    <lineage>
        <taxon>Bacteria</taxon>
        <taxon>Pseudomonadati</taxon>
        <taxon>Pseudomonadota</taxon>
        <taxon>Alphaproteobacteria</taxon>
        <taxon>Hyphomicrobiales</taxon>
        <taxon>Nitrobacteraceae</taxon>
        <taxon>Afipia</taxon>
    </lineage>
</organism>
<dbReference type="GO" id="GO:0016763">
    <property type="term" value="F:pentosyltransferase activity"/>
    <property type="evidence" value="ECO:0007669"/>
    <property type="project" value="TreeGrafter"/>
</dbReference>
<protein>
    <recommendedName>
        <fullName evidence="9">Glycosyltransferase RgtA/B/C/D-like domain-containing protein</fullName>
    </recommendedName>
</protein>
<dbReference type="PANTHER" id="PTHR33908">
    <property type="entry name" value="MANNOSYLTRANSFERASE YKCB-RELATED"/>
    <property type="match status" value="1"/>
</dbReference>
<feature type="transmembrane region" description="Helical" evidence="8">
    <location>
        <begin position="139"/>
        <end position="161"/>
    </location>
</feature>
<feature type="transmembrane region" description="Helical" evidence="8">
    <location>
        <begin position="214"/>
        <end position="230"/>
    </location>
</feature>
<feature type="transmembrane region" description="Helical" evidence="8">
    <location>
        <begin position="12"/>
        <end position="32"/>
    </location>
</feature>
<evidence type="ECO:0000313" key="10">
    <source>
        <dbReference type="EMBL" id="CEG07546.1"/>
    </source>
</evidence>
<dbReference type="Pfam" id="PF13231">
    <property type="entry name" value="PMT_2"/>
    <property type="match status" value="1"/>
</dbReference>
<dbReference type="AlphaFoldDB" id="A0A090MJA0"/>
<comment type="caution">
    <text evidence="10">The sequence shown here is derived from an EMBL/GenBank/DDBJ whole genome shotgun (WGS) entry which is preliminary data.</text>
</comment>
<dbReference type="EMBL" id="CCAZ020000001">
    <property type="protein sequence ID" value="CEG07546.1"/>
    <property type="molecule type" value="Genomic_DNA"/>
</dbReference>
<keyword evidence="5 8" id="KW-0812">Transmembrane</keyword>
<evidence type="ECO:0000259" key="9">
    <source>
        <dbReference type="Pfam" id="PF13231"/>
    </source>
</evidence>
<proteinExistence type="predicted"/>